<dbReference type="SMART" id="SM00346">
    <property type="entry name" value="HTH_ICLR"/>
    <property type="match status" value="1"/>
</dbReference>
<dbReference type="Gene3D" id="1.10.10.10">
    <property type="entry name" value="Winged helix-like DNA-binding domain superfamily/Winged helix DNA-binding domain"/>
    <property type="match status" value="1"/>
</dbReference>
<dbReference type="Pfam" id="PF01614">
    <property type="entry name" value="IclR_C"/>
    <property type="match status" value="1"/>
</dbReference>
<name>A0A541B7R8_9NOCA</name>
<accession>A0A541B7R8</accession>
<dbReference type="GO" id="GO:0045892">
    <property type="term" value="P:negative regulation of DNA-templated transcription"/>
    <property type="evidence" value="ECO:0007669"/>
    <property type="project" value="TreeGrafter"/>
</dbReference>
<dbReference type="EMBL" id="VIGH01000006">
    <property type="protein sequence ID" value="TQF68366.1"/>
    <property type="molecule type" value="Genomic_DNA"/>
</dbReference>
<dbReference type="InterPro" id="IPR036388">
    <property type="entry name" value="WH-like_DNA-bd_sf"/>
</dbReference>
<dbReference type="RefSeq" id="WP_142100599.1">
    <property type="nucleotide sequence ID" value="NZ_VIGH01000006.1"/>
</dbReference>
<dbReference type="PROSITE" id="PS51077">
    <property type="entry name" value="HTH_ICLR"/>
    <property type="match status" value="1"/>
</dbReference>
<gene>
    <name evidence="6" type="ORF">FK531_14875</name>
</gene>
<evidence type="ECO:0000259" key="4">
    <source>
        <dbReference type="PROSITE" id="PS51077"/>
    </source>
</evidence>
<feature type="domain" description="IclR-ED" evidence="5">
    <location>
        <begin position="72"/>
        <end position="256"/>
    </location>
</feature>
<dbReference type="SUPFAM" id="SSF55781">
    <property type="entry name" value="GAF domain-like"/>
    <property type="match status" value="1"/>
</dbReference>
<keyword evidence="7" id="KW-1185">Reference proteome</keyword>
<dbReference type="SUPFAM" id="SSF46785">
    <property type="entry name" value="Winged helix' DNA-binding domain"/>
    <property type="match status" value="1"/>
</dbReference>
<dbReference type="InterPro" id="IPR029016">
    <property type="entry name" value="GAF-like_dom_sf"/>
</dbReference>
<protein>
    <submittedName>
        <fullName evidence="6">IclR family transcriptional regulator</fullName>
    </submittedName>
</protein>
<dbReference type="PANTHER" id="PTHR30136:SF24">
    <property type="entry name" value="HTH-TYPE TRANSCRIPTIONAL REPRESSOR ALLR"/>
    <property type="match status" value="1"/>
</dbReference>
<evidence type="ECO:0000313" key="7">
    <source>
        <dbReference type="Proteomes" id="UP000316256"/>
    </source>
</evidence>
<comment type="caution">
    <text evidence="6">The sequence shown here is derived from an EMBL/GenBank/DDBJ whole genome shotgun (WGS) entry which is preliminary data.</text>
</comment>
<dbReference type="PANTHER" id="PTHR30136">
    <property type="entry name" value="HELIX-TURN-HELIX TRANSCRIPTIONAL REGULATOR, ICLR FAMILY"/>
    <property type="match status" value="1"/>
</dbReference>
<dbReference type="Gene3D" id="3.30.450.40">
    <property type="match status" value="1"/>
</dbReference>
<evidence type="ECO:0000259" key="5">
    <source>
        <dbReference type="PROSITE" id="PS51078"/>
    </source>
</evidence>
<feature type="domain" description="HTH iclR-type" evidence="4">
    <location>
        <begin position="18"/>
        <end position="78"/>
    </location>
</feature>
<dbReference type="Pfam" id="PF09339">
    <property type="entry name" value="HTH_IclR"/>
    <property type="match status" value="1"/>
</dbReference>
<sequence length="292" mass="31680">MTVDTGNTVRVSTRGAPLSMIERVTLILDAFDGRAAQLTLEQVTNRSRLPRSTVHRILDSLVKMNWVEHAALGYRLGRRALGTDGGGTAEIREAAAPLLLQLHMQTNMVVHLSVLDGREAVYLDKVGGRLAISMPSRVGGRVQAHSTAGGKAMLAWLAPERVDALFTSRPDRCTENTITDLGTLHQELNRIRQRRGLAFERGESVRGMGCVASAIRGPEGAVAAVSLCSDARTAPLERVAPLVVDASREIARALYPELDNPRLAAQSSPVPEETWSGEVTARILARQRNGWI</sequence>
<dbReference type="GO" id="GO:0003700">
    <property type="term" value="F:DNA-binding transcription factor activity"/>
    <property type="evidence" value="ECO:0007669"/>
    <property type="project" value="TreeGrafter"/>
</dbReference>
<dbReference type="InterPro" id="IPR014757">
    <property type="entry name" value="Tscrpt_reg_IclR_C"/>
</dbReference>
<organism evidence="6 7">
    <name type="scientific">Rhodococcus spelaei</name>
    <dbReference type="NCBI Taxonomy" id="2546320"/>
    <lineage>
        <taxon>Bacteria</taxon>
        <taxon>Bacillati</taxon>
        <taxon>Actinomycetota</taxon>
        <taxon>Actinomycetes</taxon>
        <taxon>Mycobacteriales</taxon>
        <taxon>Nocardiaceae</taxon>
        <taxon>Rhodococcus</taxon>
    </lineage>
</organism>
<dbReference type="InterPro" id="IPR036390">
    <property type="entry name" value="WH_DNA-bd_sf"/>
</dbReference>
<evidence type="ECO:0000256" key="1">
    <source>
        <dbReference type="ARBA" id="ARBA00023015"/>
    </source>
</evidence>
<dbReference type="AlphaFoldDB" id="A0A541B7R8"/>
<dbReference type="Proteomes" id="UP000316256">
    <property type="component" value="Unassembled WGS sequence"/>
</dbReference>
<keyword evidence="2" id="KW-0238">DNA-binding</keyword>
<dbReference type="InterPro" id="IPR050707">
    <property type="entry name" value="HTH_MetabolicPath_Reg"/>
</dbReference>
<dbReference type="GO" id="GO:0003677">
    <property type="term" value="F:DNA binding"/>
    <property type="evidence" value="ECO:0007669"/>
    <property type="project" value="UniProtKB-KW"/>
</dbReference>
<evidence type="ECO:0000313" key="6">
    <source>
        <dbReference type="EMBL" id="TQF68366.1"/>
    </source>
</evidence>
<keyword evidence="1" id="KW-0805">Transcription regulation</keyword>
<dbReference type="InterPro" id="IPR005471">
    <property type="entry name" value="Tscrpt_reg_IclR_N"/>
</dbReference>
<evidence type="ECO:0000256" key="2">
    <source>
        <dbReference type="ARBA" id="ARBA00023125"/>
    </source>
</evidence>
<proteinExistence type="predicted"/>
<dbReference type="PROSITE" id="PS51078">
    <property type="entry name" value="ICLR_ED"/>
    <property type="match status" value="1"/>
</dbReference>
<evidence type="ECO:0000256" key="3">
    <source>
        <dbReference type="ARBA" id="ARBA00023163"/>
    </source>
</evidence>
<keyword evidence="3" id="KW-0804">Transcription</keyword>
<reference evidence="6 7" key="1">
    <citation type="submission" date="2019-06" db="EMBL/GenBank/DDBJ databases">
        <title>Rhodococcus spaelei sp. nov., isolated from a cave.</title>
        <authorList>
            <person name="Lee S.D."/>
        </authorList>
    </citation>
    <scope>NUCLEOTIDE SEQUENCE [LARGE SCALE GENOMIC DNA]</scope>
    <source>
        <strain evidence="6 7">C9-5</strain>
    </source>
</reference>
<dbReference type="OrthoDB" id="60629at2"/>